<comment type="caution">
    <text evidence="1">The sequence shown here is derived from an EMBL/GenBank/DDBJ whole genome shotgun (WGS) entry which is preliminary data.</text>
</comment>
<dbReference type="PROSITE" id="PS00290">
    <property type="entry name" value="IG_MHC"/>
    <property type="match status" value="1"/>
</dbReference>
<organism evidence="1 2">
    <name type="scientific">Portunus trituberculatus</name>
    <name type="common">Swimming crab</name>
    <name type="synonym">Neptunus trituberculatus</name>
    <dbReference type="NCBI Taxonomy" id="210409"/>
    <lineage>
        <taxon>Eukaryota</taxon>
        <taxon>Metazoa</taxon>
        <taxon>Ecdysozoa</taxon>
        <taxon>Arthropoda</taxon>
        <taxon>Crustacea</taxon>
        <taxon>Multicrustacea</taxon>
        <taxon>Malacostraca</taxon>
        <taxon>Eumalacostraca</taxon>
        <taxon>Eucarida</taxon>
        <taxon>Decapoda</taxon>
        <taxon>Pleocyemata</taxon>
        <taxon>Brachyura</taxon>
        <taxon>Eubrachyura</taxon>
        <taxon>Portunoidea</taxon>
        <taxon>Portunidae</taxon>
        <taxon>Portuninae</taxon>
        <taxon>Portunus</taxon>
    </lineage>
</organism>
<gene>
    <name evidence="1" type="ORF">E2C01_098598</name>
</gene>
<name>A0A5B7KEK2_PORTR</name>
<dbReference type="OrthoDB" id="6347235at2759"/>
<proteinExistence type="predicted"/>
<reference evidence="1 2" key="1">
    <citation type="submission" date="2019-05" db="EMBL/GenBank/DDBJ databases">
        <title>Another draft genome of Portunus trituberculatus and its Hox gene families provides insights of decapod evolution.</title>
        <authorList>
            <person name="Jeong J.-H."/>
            <person name="Song I."/>
            <person name="Kim S."/>
            <person name="Choi T."/>
            <person name="Kim D."/>
            <person name="Ryu S."/>
            <person name="Kim W."/>
        </authorList>
    </citation>
    <scope>NUCLEOTIDE SEQUENCE [LARGE SCALE GENOMIC DNA]</scope>
    <source>
        <tissue evidence="1">Muscle</tissue>
    </source>
</reference>
<dbReference type="InterPro" id="IPR013783">
    <property type="entry name" value="Ig-like_fold"/>
</dbReference>
<dbReference type="Gene3D" id="2.60.40.10">
    <property type="entry name" value="Immunoglobulins"/>
    <property type="match status" value="1"/>
</dbReference>
<sequence length="53" mass="6051">MISKVTLRLTPQDDGSHYSCRANHPALNTPMRASVKISVQCDAKWIKMHPLFR</sequence>
<evidence type="ECO:0008006" key="3">
    <source>
        <dbReference type="Google" id="ProtNLM"/>
    </source>
</evidence>
<dbReference type="SUPFAM" id="SSF48726">
    <property type="entry name" value="Immunoglobulin"/>
    <property type="match status" value="1"/>
</dbReference>
<protein>
    <recommendedName>
        <fullName evidence="3">Ig-like domain-containing protein</fullName>
    </recommendedName>
</protein>
<evidence type="ECO:0000313" key="1">
    <source>
        <dbReference type="EMBL" id="MPD02985.1"/>
    </source>
</evidence>
<dbReference type="Proteomes" id="UP000324222">
    <property type="component" value="Unassembled WGS sequence"/>
</dbReference>
<dbReference type="AlphaFoldDB" id="A0A5B7KEK2"/>
<accession>A0A5B7KEK2</accession>
<dbReference type="InterPro" id="IPR003006">
    <property type="entry name" value="Ig/MHC_CS"/>
</dbReference>
<keyword evidence="2" id="KW-1185">Reference proteome</keyword>
<dbReference type="InterPro" id="IPR036179">
    <property type="entry name" value="Ig-like_dom_sf"/>
</dbReference>
<dbReference type="EMBL" id="VSRR010134084">
    <property type="protein sequence ID" value="MPD02985.1"/>
    <property type="molecule type" value="Genomic_DNA"/>
</dbReference>
<evidence type="ECO:0000313" key="2">
    <source>
        <dbReference type="Proteomes" id="UP000324222"/>
    </source>
</evidence>